<proteinExistence type="predicted"/>
<accession>A0A1W1I8Q5</accession>
<evidence type="ECO:0000313" key="1">
    <source>
        <dbReference type="EMBL" id="SLM49428.1"/>
    </source>
</evidence>
<dbReference type="AlphaFoldDB" id="A0A1W1I8Q5"/>
<organism evidence="1 2">
    <name type="scientific">Nitrospira japonica</name>
    <dbReference type="NCBI Taxonomy" id="1325564"/>
    <lineage>
        <taxon>Bacteria</taxon>
        <taxon>Pseudomonadati</taxon>
        <taxon>Nitrospirota</taxon>
        <taxon>Nitrospiria</taxon>
        <taxon>Nitrospirales</taxon>
        <taxon>Nitrospiraceae</taxon>
        <taxon>Nitrospira</taxon>
    </lineage>
</organism>
<reference evidence="1 2" key="1">
    <citation type="submission" date="2017-03" db="EMBL/GenBank/DDBJ databases">
        <authorList>
            <person name="Afonso C.L."/>
            <person name="Miller P.J."/>
            <person name="Scott M.A."/>
            <person name="Spackman E."/>
            <person name="Goraichik I."/>
            <person name="Dimitrov K.M."/>
            <person name="Suarez D.L."/>
            <person name="Swayne D.E."/>
        </authorList>
    </citation>
    <scope>NUCLEOTIDE SEQUENCE [LARGE SCALE GENOMIC DNA]</scope>
    <source>
        <strain evidence="1">Genome sequencing of Nitrospira japonica strain NJ11</strain>
    </source>
</reference>
<protein>
    <submittedName>
        <fullName evidence="1">Uncharacterized protein</fullName>
    </submittedName>
</protein>
<dbReference type="EMBL" id="LT828648">
    <property type="protein sequence ID" value="SLM49428.1"/>
    <property type="molecule type" value="Genomic_DNA"/>
</dbReference>
<sequence>MRKVLLECNIAIYCHKNIVLSLRPPQEIAVLNAGPASLRDRDNLMAFNLIGQSTIDTLVEEKFHEATGNMRVFASSRKAITCSRVTVGNPSRKSSMVCPPSKYSMRVWTGTRVSRNTGVPPRISGLEVMSE</sequence>
<dbReference type="Proteomes" id="UP000192042">
    <property type="component" value="Chromosome I"/>
</dbReference>
<name>A0A1W1I8Q5_9BACT</name>
<keyword evidence="2" id="KW-1185">Reference proteome</keyword>
<evidence type="ECO:0000313" key="2">
    <source>
        <dbReference type="Proteomes" id="UP000192042"/>
    </source>
</evidence>
<dbReference type="KEGG" id="nja:NSJP_3260"/>
<gene>
    <name evidence="1" type="ORF">NSJP_3260</name>
</gene>